<dbReference type="Proteomes" id="UP001189429">
    <property type="component" value="Unassembled WGS sequence"/>
</dbReference>
<dbReference type="PROSITE" id="PS50082">
    <property type="entry name" value="WD_REPEATS_2"/>
    <property type="match status" value="3"/>
</dbReference>
<evidence type="ECO:0000256" key="2">
    <source>
        <dbReference type="PROSITE-ProRule" id="PRU00221"/>
    </source>
</evidence>
<evidence type="ECO:0000256" key="1">
    <source>
        <dbReference type="ARBA" id="ARBA00022737"/>
    </source>
</evidence>
<reference evidence="4" key="1">
    <citation type="submission" date="2023-10" db="EMBL/GenBank/DDBJ databases">
        <authorList>
            <person name="Chen Y."/>
            <person name="Shah S."/>
            <person name="Dougan E. K."/>
            <person name="Thang M."/>
            <person name="Chan C."/>
        </authorList>
    </citation>
    <scope>NUCLEOTIDE SEQUENCE [LARGE SCALE GENOMIC DNA]</scope>
</reference>
<accession>A0ABN9VJM4</accession>
<name>A0ABN9VJM4_9DINO</name>
<dbReference type="SUPFAM" id="SSF50978">
    <property type="entry name" value="WD40 repeat-like"/>
    <property type="match status" value="1"/>
</dbReference>
<dbReference type="InterPro" id="IPR015943">
    <property type="entry name" value="WD40/YVTN_repeat-like_dom_sf"/>
</dbReference>
<proteinExistence type="predicted"/>
<evidence type="ECO:0000256" key="3">
    <source>
        <dbReference type="SAM" id="MobiDB-lite"/>
    </source>
</evidence>
<evidence type="ECO:0000313" key="5">
    <source>
        <dbReference type="Proteomes" id="UP001189429"/>
    </source>
</evidence>
<dbReference type="InterPro" id="IPR051242">
    <property type="entry name" value="WD-EF-hand_domain"/>
</dbReference>
<dbReference type="PANTHER" id="PTHR44324:SF4">
    <property type="entry name" value="WD40 REPEAT DOMAIN 95"/>
    <property type="match status" value="1"/>
</dbReference>
<sequence length="1004" mass="110021">MIHAQLLRFLEKQFESHGGALKSHEFLKVFSQVFPRPHSEEFTTSEEQRFIMQLAIVELFEGIDSDMSGEATWIEFVEFVCAVAEELRLHAADLSGQVFEFEPSKVTVPCRPGITKCHFDKAFYWPEHPFESVVIFEEGQSSFHLHRPGTLQRRRRVDGHHSDVLSAVFLPQPFEWIVTSGNDKLICFWDSAFNLVKKWTLDLVVGCLCWCPEVRALYFADHFSPRVMVWHLPDTMVVRTSTGPLRPDTGFKDTDCHKDTVQAMVWLHQLKTLATASLDTTIQLFDLVQHRRTHILAGHSKGLTCLVYCPESQMLLSSGFDNYILIWDPSAGTLSHKLSGHDCSIVAMAALPATDYEFVSVDVEGVVKVWDVRRLKITQSFHATDLRAEKAGEVESLDARAICPLGRDRILVSGRRLVLFDRRASDPRVTADFPVHTISFSRRKLEIVTPVNNDVYLWCAITGEAPGGHNNVTDQNISAVRIDIPERRLLIGADNGEVKAINSDCGAVLKTFTWHTSEVSQIECMPGKVLTYSAAERVIFLHDDREGKKAALLKTISLTNTGNVLQISHDGRDTIVAASEDGDVSWYNMEFGKQVSSSSRCEVVHHQAVQCCKYLQDAPLIVTADAESALIFWSVPPLRAYEFFSKVELTLPSDEPAGGVGSYVGITRMAVAGGLLFAGTERGALACVDIEVVLGAARRQQEEIQAKMESDAAAVISKKVFSTMPKPHDDPEYVFPLPNKWFVQRAHRGAVEDVVLCDHNPQVILSLGADNCVRLWSCEDGGPLGALEQGLPDGLAYEPGAPWLFPVDARKQVQDDEESIALASQVRAEPAEGEPDEAEAAAPAADAVGEQVRIGTAGASSSRLAGSGRPSTGDVVALRSSPDLRLHSRSPLESESSRGNSRGLGTAKRPSKTWAARSLTGASGSPLPTRDWLVGGAGEPPAGGRAPALGRPGSLPQLQAPDKPPRRYAQSGLKMSRITDNKKIVEAAMRLSTALGGGPSPIDH</sequence>
<feature type="region of interest" description="Disordered" evidence="3">
    <location>
        <begin position="824"/>
        <end position="971"/>
    </location>
</feature>
<dbReference type="Gene3D" id="2.130.10.10">
    <property type="entry name" value="YVTN repeat-like/Quinoprotein amine dehydrogenase"/>
    <property type="match status" value="3"/>
</dbReference>
<dbReference type="PANTHER" id="PTHR44324">
    <property type="entry name" value="WD40 REPEAT DOMAIN 95"/>
    <property type="match status" value="1"/>
</dbReference>
<evidence type="ECO:0000313" key="4">
    <source>
        <dbReference type="EMBL" id="CAK0873471.1"/>
    </source>
</evidence>
<dbReference type="EMBL" id="CAUYUJ010017283">
    <property type="protein sequence ID" value="CAK0873471.1"/>
    <property type="molecule type" value="Genomic_DNA"/>
</dbReference>
<feature type="compositionally biased region" description="Low complexity" evidence="3">
    <location>
        <begin position="840"/>
        <end position="850"/>
    </location>
</feature>
<dbReference type="Pfam" id="PF00400">
    <property type="entry name" value="WD40"/>
    <property type="match status" value="3"/>
</dbReference>
<feature type="repeat" description="WD" evidence="2">
    <location>
        <begin position="296"/>
        <end position="337"/>
    </location>
</feature>
<feature type="repeat" description="WD" evidence="2">
    <location>
        <begin position="157"/>
        <end position="190"/>
    </location>
</feature>
<protein>
    <recommendedName>
        <fullName evidence="6">WD repeat-containing protein on Y chromosome</fullName>
    </recommendedName>
</protein>
<dbReference type="InterPro" id="IPR036322">
    <property type="entry name" value="WD40_repeat_dom_sf"/>
</dbReference>
<gene>
    <name evidence="4" type="ORF">PCOR1329_LOCUS58679</name>
</gene>
<feature type="repeat" description="WD" evidence="2">
    <location>
        <begin position="338"/>
        <end position="380"/>
    </location>
</feature>
<feature type="compositionally biased region" description="Low complexity" evidence="3">
    <location>
        <begin position="857"/>
        <end position="871"/>
    </location>
</feature>
<keyword evidence="2" id="KW-0853">WD repeat</keyword>
<evidence type="ECO:0008006" key="6">
    <source>
        <dbReference type="Google" id="ProtNLM"/>
    </source>
</evidence>
<keyword evidence="5" id="KW-1185">Reference proteome</keyword>
<dbReference type="InterPro" id="IPR001680">
    <property type="entry name" value="WD40_rpt"/>
</dbReference>
<feature type="compositionally biased region" description="Low complexity" evidence="3">
    <location>
        <begin position="939"/>
        <end position="953"/>
    </location>
</feature>
<organism evidence="4 5">
    <name type="scientific">Prorocentrum cordatum</name>
    <dbReference type="NCBI Taxonomy" id="2364126"/>
    <lineage>
        <taxon>Eukaryota</taxon>
        <taxon>Sar</taxon>
        <taxon>Alveolata</taxon>
        <taxon>Dinophyceae</taxon>
        <taxon>Prorocentrales</taxon>
        <taxon>Prorocentraceae</taxon>
        <taxon>Prorocentrum</taxon>
    </lineage>
</organism>
<feature type="compositionally biased region" description="Basic and acidic residues" evidence="3">
    <location>
        <begin position="882"/>
        <end position="896"/>
    </location>
</feature>
<dbReference type="PROSITE" id="PS50294">
    <property type="entry name" value="WD_REPEATS_REGION"/>
    <property type="match status" value="1"/>
</dbReference>
<dbReference type="SMART" id="SM00320">
    <property type="entry name" value="WD40"/>
    <property type="match status" value="8"/>
</dbReference>
<comment type="caution">
    <text evidence="4">The sequence shown here is derived from an EMBL/GenBank/DDBJ whole genome shotgun (WGS) entry which is preliminary data.</text>
</comment>
<keyword evidence="1" id="KW-0677">Repeat</keyword>